<dbReference type="Proteomes" id="UP000318834">
    <property type="component" value="Unassembled WGS sequence"/>
</dbReference>
<gene>
    <name evidence="1" type="ORF">E6H05_01430</name>
</gene>
<name>A0A537J1Y9_9BACT</name>
<reference evidence="1 2" key="1">
    <citation type="journal article" date="2019" name="Nat. Microbiol.">
        <title>Mediterranean grassland soil C-N compound turnover is dependent on rainfall and depth, and is mediated by genomically divergent microorganisms.</title>
        <authorList>
            <person name="Diamond S."/>
            <person name="Andeer P.F."/>
            <person name="Li Z."/>
            <person name="Crits-Christoph A."/>
            <person name="Burstein D."/>
            <person name="Anantharaman K."/>
            <person name="Lane K.R."/>
            <person name="Thomas B.C."/>
            <person name="Pan C."/>
            <person name="Northen T.R."/>
            <person name="Banfield J.F."/>
        </authorList>
    </citation>
    <scope>NUCLEOTIDE SEQUENCE [LARGE SCALE GENOMIC DNA]</scope>
    <source>
        <strain evidence="1">NP_8</strain>
    </source>
</reference>
<dbReference type="AlphaFoldDB" id="A0A537J1Y9"/>
<sequence>MKLTGWLAVIVVVGVAAFGGRMVSAQGYGGGSDYDRAGGAGTVDALKTARTHATNAARSETLRDSLWHLGHVVNCLEGKGGKNYDANNLNPCQGQGGGILPDLQAAARSYQMGASTALDLSRKAEQMAMDTLKLTDLAEVKSGAAKAADMLGDALKALGK</sequence>
<proteinExistence type="predicted"/>
<comment type="caution">
    <text evidence="1">The sequence shown here is derived from an EMBL/GenBank/DDBJ whole genome shotgun (WGS) entry which is preliminary data.</text>
</comment>
<evidence type="ECO:0000313" key="2">
    <source>
        <dbReference type="Proteomes" id="UP000318834"/>
    </source>
</evidence>
<evidence type="ECO:0000313" key="1">
    <source>
        <dbReference type="EMBL" id="TMI77046.1"/>
    </source>
</evidence>
<accession>A0A537J1Y9</accession>
<organism evidence="1 2">
    <name type="scientific">Candidatus Segetimicrobium genomatis</name>
    <dbReference type="NCBI Taxonomy" id="2569760"/>
    <lineage>
        <taxon>Bacteria</taxon>
        <taxon>Bacillati</taxon>
        <taxon>Candidatus Sysuimicrobiota</taxon>
        <taxon>Candidatus Sysuimicrobiia</taxon>
        <taxon>Candidatus Sysuimicrobiales</taxon>
        <taxon>Candidatus Segetimicrobiaceae</taxon>
        <taxon>Candidatus Segetimicrobium</taxon>
    </lineage>
</organism>
<protein>
    <submittedName>
        <fullName evidence="1">Uncharacterized protein</fullName>
    </submittedName>
</protein>
<dbReference type="EMBL" id="VBAP01000007">
    <property type="protein sequence ID" value="TMI77046.1"/>
    <property type="molecule type" value="Genomic_DNA"/>
</dbReference>